<evidence type="ECO:0000313" key="2">
    <source>
        <dbReference type="EMBL" id="GBM77216.1"/>
    </source>
</evidence>
<keyword evidence="3" id="KW-1185">Reference proteome</keyword>
<protein>
    <submittedName>
        <fullName evidence="2">Uncharacterized protein</fullName>
    </submittedName>
</protein>
<reference evidence="2 3" key="1">
    <citation type="journal article" date="2019" name="Sci. Rep.">
        <title>Orb-weaving spider Araneus ventricosus genome elucidates the spidroin gene catalogue.</title>
        <authorList>
            <person name="Kono N."/>
            <person name="Nakamura H."/>
            <person name="Ohtoshi R."/>
            <person name="Moran D.A.P."/>
            <person name="Shinohara A."/>
            <person name="Yoshida Y."/>
            <person name="Fujiwara M."/>
            <person name="Mori M."/>
            <person name="Tomita M."/>
            <person name="Arakawa K."/>
        </authorList>
    </citation>
    <scope>NUCLEOTIDE SEQUENCE [LARGE SCALE GENOMIC DNA]</scope>
</reference>
<dbReference type="EMBL" id="BGPR01002675">
    <property type="protein sequence ID" value="GBM77216.1"/>
    <property type="molecule type" value="Genomic_DNA"/>
</dbReference>
<proteinExistence type="predicted"/>
<keyword evidence="1" id="KW-0812">Transmembrane</keyword>
<feature type="transmembrane region" description="Helical" evidence="1">
    <location>
        <begin position="20"/>
        <end position="48"/>
    </location>
</feature>
<dbReference type="Proteomes" id="UP000499080">
    <property type="component" value="Unassembled WGS sequence"/>
</dbReference>
<name>A0A4Y2IJU3_ARAVE</name>
<sequence>MLAAAFQNIKGPHFGIRWIVFFNAFVPFGIINFYCLVLLGEFLSLLVWQILECPRQWTSILHTHLFTYLQEVQWQLPTVTSLPAKWTTFKERSRKINPKFLGCVGKVAPKCFLTSGRRNSTNINC</sequence>
<dbReference type="AlphaFoldDB" id="A0A4Y2IJU3"/>
<organism evidence="2 3">
    <name type="scientific">Araneus ventricosus</name>
    <name type="common">Orbweaver spider</name>
    <name type="synonym">Epeira ventricosa</name>
    <dbReference type="NCBI Taxonomy" id="182803"/>
    <lineage>
        <taxon>Eukaryota</taxon>
        <taxon>Metazoa</taxon>
        <taxon>Ecdysozoa</taxon>
        <taxon>Arthropoda</taxon>
        <taxon>Chelicerata</taxon>
        <taxon>Arachnida</taxon>
        <taxon>Araneae</taxon>
        <taxon>Araneomorphae</taxon>
        <taxon>Entelegynae</taxon>
        <taxon>Araneoidea</taxon>
        <taxon>Araneidae</taxon>
        <taxon>Araneus</taxon>
    </lineage>
</organism>
<gene>
    <name evidence="2" type="ORF">AVEN_260598_1</name>
</gene>
<keyword evidence="1" id="KW-1133">Transmembrane helix</keyword>
<accession>A0A4Y2IJU3</accession>
<evidence type="ECO:0000313" key="3">
    <source>
        <dbReference type="Proteomes" id="UP000499080"/>
    </source>
</evidence>
<keyword evidence="1" id="KW-0472">Membrane</keyword>
<evidence type="ECO:0000256" key="1">
    <source>
        <dbReference type="SAM" id="Phobius"/>
    </source>
</evidence>
<comment type="caution">
    <text evidence="2">The sequence shown here is derived from an EMBL/GenBank/DDBJ whole genome shotgun (WGS) entry which is preliminary data.</text>
</comment>